<comment type="caution">
    <text evidence="2">The sequence shown here is derived from an EMBL/GenBank/DDBJ whole genome shotgun (WGS) entry which is preliminary data.</text>
</comment>
<organism evidence="2">
    <name type="scientific">Sesamum latifolium</name>
    <dbReference type="NCBI Taxonomy" id="2727402"/>
    <lineage>
        <taxon>Eukaryota</taxon>
        <taxon>Viridiplantae</taxon>
        <taxon>Streptophyta</taxon>
        <taxon>Embryophyta</taxon>
        <taxon>Tracheophyta</taxon>
        <taxon>Spermatophyta</taxon>
        <taxon>Magnoliopsida</taxon>
        <taxon>eudicotyledons</taxon>
        <taxon>Gunneridae</taxon>
        <taxon>Pentapetalae</taxon>
        <taxon>asterids</taxon>
        <taxon>lamiids</taxon>
        <taxon>Lamiales</taxon>
        <taxon>Pedaliaceae</taxon>
        <taxon>Sesamum</taxon>
    </lineage>
</organism>
<feature type="region of interest" description="Disordered" evidence="1">
    <location>
        <begin position="214"/>
        <end position="243"/>
    </location>
</feature>
<dbReference type="AlphaFoldDB" id="A0AAW2W9H1"/>
<sequence length="287" mass="31654">MSSATKFIIASITKLYSPYCASSRVLASDSTKLLKHQSVTQSSGYRYLSSYSRMQNYNSTHRRNYSVYNGVQPGAPMPPQPPSSSLSWILGIVLTIILPFVGNKWGPLLKFKTEVDTAIETIEEIVEVVEKVAEVVDKVAEGISDDLPDDGKLKKAMDVVEDVAEKTAQDARTVGDAIDKYIYIYIYRRTVIAAAKAQGDVEVARIWATSPLPAQAKGATTESPPLKQETSPSSLDPGNGGRLPQDYRHQIYGTLKLVAGSGGGGRRPERWKARVEEDDSYFLFFFF</sequence>
<feature type="compositionally biased region" description="Polar residues" evidence="1">
    <location>
        <begin position="218"/>
        <end position="236"/>
    </location>
</feature>
<dbReference type="PANTHER" id="PTHR33735">
    <property type="entry name" value="EXPRESSED PROTEIN"/>
    <property type="match status" value="1"/>
</dbReference>
<dbReference type="EMBL" id="JACGWN010000008">
    <property type="protein sequence ID" value="KAL0438173.1"/>
    <property type="molecule type" value="Genomic_DNA"/>
</dbReference>
<name>A0AAW2W9H1_9LAMI</name>
<dbReference type="PANTHER" id="PTHR33735:SF14">
    <property type="entry name" value="PHAGE CAPSID SCAFFOLDING PROTEIN (GPO) SERINE PEPTIDASE"/>
    <property type="match status" value="1"/>
</dbReference>
<protein>
    <submittedName>
        <fullName evidence="2">Uncharacterized protein</fullName>
    </submittedName>
</protein>
<evidence type="ECO:0000313" key="2">
    <source>
        <dbReference type="EMBL" id="KAL0438173.1"/>
    </source>
</evidence>
<accession>A0AAW2W9H1</accession>
<proteinExistence type="predicted"/>
<reference evidence="2" key="2">
    <citation type="journal article" date="2024" name="Plant">
        <title>Genomic evolution and insights into agronomic trait innovations of Sesamum species.</title>
        <authorList>
            <person name="Miao H."/>
            <person name="Wang L."/>
            <person name="Qu L."/>
            <person name="Liu H."/>
            <person name="Sun Y."/>
            <person name="Le M."/>
            <person name="Wang Q."/>
            <person name="Wei S."/>
            <person name="Zheng Y."/>
            <person name="Lin W."/>
            <person name="Duan Y."/>
            <person name="Cao H."/>
            <person name="Xiong S."/>
            <person name="Wang X."/>
            <person name="Wei L."/>
            <person name="Li C."/>
            <person name="Ma Q."/>
            <person name="Ju M."/>
            <person name="Zhao R."/>
            <person name="Li G."/>
            <person name="Mu C."/>
            <person name="Tian Q."/>
            <person name="Mei H."/>
            <person name="Zhang T."/>
            <person name="Gao T."/>
            <person name="Zhang H."/>
        </authorList>
    </citation>
    <scope>NUCLEOTIDE SEQUENCE</scope>
    <source>
        <strain evidence="2">KEN1</strain>
    </source>
</reference>
<evidence type="ECO:0000256" key="1">
    <source>
        <dbReference type="SAM" id="MobiDB-lite"/>
    </source>
</evidence>
<gene>
    <name evidence="2" type="ORF">Slati_2300300</name>
</gene>
<reference evidence="2" key="1">
    <citation type="submission" date="2020-06" db="EMBL/GenBank/DDBJ databases">
        <authorList>
            <person name="Li T."/>
            <person name="Hu X."/>
            <person name="Zhang T."/>
            <person name="Song X."/>
            <person name="Zhang H."/>
            <person name="Dai N."/>
            <person name="Sheng W."/>
            <person name="Hou X."/>
            <person name="Wei L."/>
        </authorList>
    </citation>
    <scope>NUCLEOTIDE SEQUENCE</scope>
    <source>
        <strain evidence="2">KEN1</strain>
        <tissue evidence="2">Leaf</tissue>
    </source>
</reference>